<evidence type="ECO:0008006" key="3">
    <source>
        <dbReference type="Google" id="ProtNLM"/>
    </source>
</evidence>
<evidence type="ECO:0000313" key="2">
    <source>
        <dbReference type="Proteomes" id="UP000235347"/>
    </source>
</evidence>
<dbReference type="Pfam" id="PF14305">
    <property type="entry name" value="ATPgrasp_TupA"/>
    <property type="match status" value="1"/>
</dbReference>
<comment type="caution">
    <text evidence="1">The sequence shown here is derived from an EMBL/GenBank/DDBJ whole genome shotgun (WGS) entry which is preliminary data.</text>
</comment>
<reference evidence="1 2" key="1">
    <citation type="submission" date="2018-01" db="EMBL/GenBank/DDBJ databases">
        <title>Whole genome analyses suggest that Burkholderia sensu lato contains two further novel genera in the rhizoxinica-symbiotica group Mycetohabitans gen. nov., and Trinickia gen. nov.: implications for the evolution of diazotrophy and nodulation in the Burkholderiaceae.</title>
        <authorList>
            <person name="Estrada-de los Santos P."/>
            <person name="Palmer M."/>
            <person name="Chavez-Ramirez B."/>
            <person name="Beukes C."/>
            <person name="Steenkamp E.T."/>
            <person name="Hirsch A.M."/>
            <person name="Manyaka P."/>
            <person name="Maluk M."/>
            <person name="Lafos M."/>
            <person name="Crook M."/>
            <person name="Gross E."/>
            <person name="Simon M.F."/>
            <person name="Bueno dos Reis Junior F."/>
            <person name="Poole P.S."/>
            <person name="Venter S.N."/>
            <person name="James E.K."/>
        </authorList>
    </citation>
    <scope>NUCLEOTIDE SEQUENCE [LARGE SCALE GENOMIC DNA]</scope>
    <source>
        <strain evidence="1 2">GP25-8</strain>
    </source>
</reference>
<dbReference type="Proteomes" id="UP000235347">
    <property type="component" value="Unassembled WGS sequence"/>
</dbReference>
<keyword evidence="2" id="KW-1185">Reference proteome</keyword>
<sequence>MPDTLFLALSHWRRVGRIPRLAAPQTFNEFILQRCRNPEPHWTLLADKLAVREFVKERIGEEHLIELIATPDVFDRAVFDALPTAFVMKANHGCGYVRIVEDKQRVSFEELSCLANQWLAEDFSRASRERHYRPIKPKLYFERLLLDCNGHVPADLKMNMFGRDANGKPIIYAGIVSDRFGTPHGDVFDVDWNRVDIAVGHYPQSRVPLPVPPHWDEIIRLATRLADGLGFVRVDLYVPDGKVFFGELTFTPGAGVFPFHPDRIDYEWGRLFKDMLDEERRTNLKDFN</sequence>
<dbReference type="EMBL" id="PNYB01000004">
    <property type="protein sequence ID" value="PMS26762.1"/>
    <property type="molecule type" value="Genomic_DNA"/>
</dbReference>
<dbReference type="AlphaFoldDB" id="A0A2N7WBH8"/>
<gene>
    <name evidence="1" type="ORF">C0Z19_07110</name>
</gene>
<accession>A0A2N7WBH8</accession>
<organism evidence="1 2">
    <name type="scientific">Trinickia soli</name>
    <dbReference type="NCBI Taxonomy" id="380675"/>
    <lineage>
        <taxon>Bacteria</taxon>
        <taxon>Pseudomonadati</taxon>
        <taxon>Pseudomonadota</taxon>
        <taxon>Betaproteobacteria</taxon>
        <taxon>Burkholderiales</taxon>
        <taxon>Burkholderiaceae</taxon>
        <taxon>Trinickia</taxon>
    </lineage>
</organism>
<dbReference type="SUPFAM" id="SSF56059">
    <property type="entry name" value="Glutathione synthetase ATP-binding domain-like"/>
    <property type="match status" value="1"/>
</dbReference>
<proteinExistence type="predicted"/>
<protein>
    <recommendedName>
        <fullName evidence="3">Glycosyl transferase</fullName>
    </recommendedName>
</protein>
<evidence type="ECO:0000313" key="1">
    <source>
        <dbReference type="EMBL" id="PMS26762.1"/>
    </source>
</evidence>
<name>A0A2N7WBH8_9BURK</name>
<dbReference type="InterPro" id="IPR029465">
    <property type="entry name" value="ATPgrasp_TupA"/>
</dbReference>